<dbReference type="EMBL" id="QBLH01002353">
    <property type="protein sequence ID" value="TGZ48691.1"/>
    <property type="molecule type" value="Genomic_DNA"/>
</dbReference>
<name>A0A4S2KGV5_9HYME</name>
<protein>
    <submittedName>
        <fullName evidence="1">Uncharacterized protein</fullName>
    </submittedName>
</protein>
<evidence type="ECO:0000313" key="1">
    <source>
        <dbReference type="EMBL" id="TGZ48691.1"/>
    </source>
</evidence>
<keyword evidence="2" id="KW-1185">Reference proteome</keyword>
<comment type="caution">
    <text evidence="1">The sequence shown here is derived from an EMBL/GenBank/DDBJ whole genome shotgun (WGS) entry which is preliminary data.</text>
</comment>
<dbReference type="AlphaFoldDB" id="A0A4S2KGV5"/>
<accession>A0A4S2KGV5</accession>
<evidence type="ECO:0000313" key="2">
    <source>
        <dbReference type="Proteomes" id="UP000310200"/>
    </source>
</evidence>
<organism evidence="1 2">
    <name type="scientific">Temnothorax longispinosus</name>
    <dbReference type="NCBI Taxonomy" id="300112"/>
    <lineage>
        <taxon>Eukaryota</taxon>
        <taxon>Metazoa</taxon>
        <taxon>Ecdysozoa</taxon>
        <taxon>Arthropoda</taxon>
        <taxon>Hexapoda</taxon>
        <taxon>Insecta</taxon>
        <taxon>Pterygota</taxon>
        <taxon>Neoptera</taxon>
        <taxon>Endopterygota</taxon>
        <taxon>Hymenoptera</taxon>
        <taxon>Apocrita</taxon>
        <taxon>Aculeata</taxon>
        <taxon>Formicoidea</taxon>
        <taxon>Formicidae</taxon>
        <taxon>Myrmicinae</taxon>
        <taxon>Temnothorax</taxon>
    </lineage>
</organism>
<gene>
    <name evidence="1" type="ORF">DBV15_09749</name>
</gene>
<reference evidence="1 2" key="1">
    <citation type="journal article" date="2019" name="Philos. Trans. R. Soc. Lond., B, Biol. Sci.">
        <title>Ant behaviour and brain gene expression of defending hosts depend on the ecological success of the intruding social parasite.</title>
        <authorList>
            <person name="Kaur R."/>
            <person name="Stoldt M."/>
            <person name="Jongepier E."/>
            <person name="Feldmeyer B."/>
            <person name="Menzel F."/>
            <person name="Bornberg-Bauer E."/>
            <person name="Foitzik S."/>
        </authorList>
    </citation>
    <scope>NUCLEOTIDE SEQUENCE [LARGE SCALE GENOMIC DNA]</scope>
    <source>
        <tissue evidence="1">Whole body</tissue>
    </source>
</reference>
<proteinExistence type="predicted"/>
<sequence>MGVEQSAIKAFAFSLEKQNPFFPRFEYSTLDTKPFNMFKLCILSVLLTIVCAAPAPTPGAVLAAPAAIAAVPALSALPAPIVTASSSQVVARNYNTLAAAPLAAAPISPIAYAHYAATPLAAYGTHAIAPAAYAAYSAPVLL</sequence>
<dbReference type="Proteomes" id="UP000310200">
    <property type="component" value="Unassembled WGS sequence"/>
</dbReference>
<dbReference type="STRING" id="300112.A0A4S2KGV5"/>